<gene>
    <name evidence="8" type="ORF">CYNAS_LOCUS560</name>
</gene>
<dbReference type="SMART" id="SM01168">
    <property type="entry name" value="DUF1907"/>
    <property type="match status" value="1"/>
</dbReference>
<dbReference type="GO" id="GO:0016788">
    <property type="term" value="F:hydrolase activity, acting on ester bonds"/>
    <property type="evidence" value="ECO:0007669"/>
    <property type="project" value="TreeGrafter"/>
</dbReference>
<dbReference type="SUPFAM" id="SSF117856">
    <property type="entry name" value="AF0104/ALDC/Ptd012-like"/>
    <property type="match status" value="1"/>
</dbReference>
<dbReference type="PANTHER" id="PTHR13204">
    <property type="entry name" value="PTD012 PROTEIN"/>
    <property type="match status" value="1"/>
</dbReference>
<evidence type="ECO:0000256" key="6">
    <source>
        <dbReference type="ARBA" id="ARBA00023242"/>
    </source>
</evidence>
<evidence type="ECO:0000256" key="1">
    <source>
        <dbReference type="ARBA" id="ARBA00004123"/>
    </source>
</evidence>
<sequence length="324" mass="35817">MTVLAKLQKDRADSKQIEAHTHKMFAKAGVLDILKPSNVELCLIVQKSLEKNFKNVEVDLKTCPDLSAAPFNMTSNGFGRKLVIAEVGGPGNLYPVIHKEKEFDLLEICRHCQAPSSFVFGPGAGPWQVVGKNCEMVADANFSTSKVATKLASIVEGHAKPYLMSTTDSPKFNLMANLAISAKAGPAEVVHCKCSVRVGEENFPETIRRGLAAHYGEKCVSLAGIFLLREGEAKLHVMPDFPGCPFGSEKEIEQWLRFFTMKAPLVCASVFHSYDPGHKLRMEHTHCYSEHGDAGHYHYDTTPDTVVYEGWFAAAEKIYRIDEV</sequence>
<evidence type="ECO:0000256" key="4">
    <source>
        <dbReference type="ARBA" id="ARBA00022801"/>
    </source>
</evidence>
<protein>
    <recommendedName>
        <fullName evidence="7">DUF1907 domain-containing protein</fullName>
    </recommendedName>
</protein>
<keyword evidence="9" id="KW-1185">Reference proteome</keyword>
<evidence type="ECO:0000313" key="9">
    <source>
        <dbReference type="Proteomes" id="UP001176961"/>
    </source>
</evidence>
<comment type="subunit">
    <text evidence="2">Monomer.</text>
</comment>
<keyword evidence="5" id="KW-0862">Zinc</keyword>
<evidence type="ECO:0000259" key="7">
    <source>
        <dbReference type="SMART" id="SM01168"/>
    </source>
</evidence>
<evidence type="ECO:0000256" key="3">
    <source>
        <dbReference type="ARBA" id="ARBA00022723"/>
    </source>
</evidence>
<reference evidence="8" key="1">
    <citation type="submission" date="2023-07" db="EMBL/GenBank/DDBJ databases">
        <authorList>
            <consortium name="CYATHOMIX"/>
        </authorList>
    </citation>
    <scope>NUCLEOTIDE SEQUENCE</scope>
    <source>
        <strain evidence="8">N/A</strain>
    </source>
</reference>
<dbReference type="CDD" id="cd17298">
    <property type="entry name" value="DUF1907"/>
    <property type="match status" value="1"/>
</dbReference>
<feature type="domain" description="DUF1907" evidence="7">
    <location>
        <begin position="44"/>
        <end position="321"/>
    </location>
</feature>
<evidence type="ECO:0000313" key="8">
    <source>
        <dbReference type="EMBL" id="CAJ0588577.1"/>
    </source>
</evidence>
<dbReference type="Proteomes" id="UP001176961">
    <property type="component" value="Unassembled WGS sequence"/>
</dbReference>
<dbReference type="Pfam" id="PF08925">
    <property type="entry name" value="DUF1907"/>
    <property type="match status" value="1"/>
</dbReference>
<evidence type="ECO:0000256" key="2">
    <source>
        <dbReference type="ARBA" id="ARBA00011245"/>
    </source>
</evidence>
<dbReference type="EMBL" id="CATQJL010000001">
    <property type="protein sequence ID" value="CAJ0588577.1"/>
    <property type="molecule type" value="Genomic_DNA"/>
</dbReference>
<organism evidence="8 9">
    <name type="scientific">Cylicocyclus nassatus</name>
    <name type="common">Nematode worm</name>
    <dbReference type="NCBI Taxonomy" id="53992"/>
    <lineage>
        <taxon>Eukaryota</taxon>
        <taxon>Metazoa</taxon>
        <taxon>Ecdysozoa</taxon>
        <taxon>Nematoda</taxon>
        <taxon>Chromadorea</taxon>
        <taxon>Rhabditida</taxon>
        <taxon>Rhabditina</taxon>
        <taxon>Rhabditomorpha</taxon>
        <taxon>Strongyloidea</taxon>
        <taxon>Strongylidae</taxon>
        <taxon>Cylicocyclus</taxon>
    </lineage>
</organism>
<dbReference type="AlphaFoldDB" id="A0AA36GC98"/>
<evidence type="ECO:0000256" key="5">
    <source>
        <dbReference type="ARBA" id="ARBA00022833"/>
    </source>
</evidence>
<accession>A0AA36GC98</accession>
<keyword evidence="4" id="KW-0378">Hydrolase</keyword>
<name>A0AA36GC98_CYLNA</name>
<comment type="subcellular location">
    <subcellularLocation>
        <location evidence="1">Nucleus</location>
    </subcellularLocation>
</comment>
<dbReference type="InterPro" id="IPR015021">
    <property type="entry name" value="C11orf54_DUF1907"/>
</dbReference>
<dbReference type="PANTHER" id="PTHR13204:SF1">
    <property type="entry name" value="ESTER HYDROLASE C11ORF54"/>
    <property type="match status" value="1"/>
</dbReference>
<dbReference type="GO" id="GO:0008270">
    <property type="term" value="F:zinc ion binding"/>
    <property type="evidence" value="ECO:0007669"/>
    <property type="project" value="TreeGrafter"/>
</dbReference>
<comment type="caution">
    <text evidence="8">The sequence shown here is derived from an EMBL/GenBank/DDBJ whole genome shotgun (WGS) entry which is preliminary data.</text>
</comment>
<keyword evidence="6" id="KW-0539">Nucleus</keyword>
<proteinExistence type="predicted"/>
<keyword evidence="3" id="KW-0479">Metal-binding</keyword>
<dbReference type="GO" id="GO:0005634">
    <property type="term" value="C:nucleus"/>
    <property type="evidence" value="ECO:0007669"/>
    <property type="project" value="UniProtKB-SubCell"/>
</dbReference>